<evidence type="ECO:0000256" key="2">
    <source>
        <dbReference type="ARBA" id="ARBA00009436"/>
    </source>
</evidence>
<dbReference type="GO" id="GO:0006511">
    <property type="term" value="P:ubiquitin-dependent protein catabolic process"/>
    <property type="evidence" value="ECO:0007669"/>
    <property type="project" value="InterPro"/>
</dbReference>
<evidence type="ECO:0000256" key="4">
    <source>
        <dbReference type="ARBA" id="ARBA00022824"/>
    </source>
</evidence>
<dbReference type="PANTHER" id="PTHR45957:SF1">
    <property type="entry name" value="ANAPHASE-PROMOTING COMPLEX SUBUNIT 2"/>
    <property type="match status" value="1"/>
</dbReference>
<evidence type="ECO:0000256" key="3">
    <source>
        <dbReference type="ARBA" id="ARBA00022692"/>
    </source>
</evidence>
<sequence length="850" mass="98773">MSMKVILNPFVLKSGELKKNRGLRVLLKPVKETKKADVEFMVNHVIRDVLRSSFRAQFHQHLILLRELERYQCSVEFVRMIKCLGKTIEQLEKVIASEYGDSFSVWPHLFNEVFQYSINLFKEILIRVLKHHFSIFRDLEDDYCSNPAIKKEKWFMDKEKKIVNFMNCLKETLNLLCYEYTYNIHDLMKESVCLALKQIVNFEMEQLCMDLTDENILPKTNTCMEMVENWAESFDVQFTDLHSSLSIYCKKAFINQMILHVFDLVIVHFPKTKITVGKLRVIMQQLDWYGRDRFLAQLVKDINNRLLHVGVNTHDILKGYAKTVECLTLFDPSFVLVHKVCRVIRDYVTARPDTMRSIITFITSERPGELKNLNRASMILDEEQLASVNDEYVLMAEDNLENRWFSWRPDPIDANPCESKLFRQSADVFNMLVSIYGSKDLFVKEYRQLLAERLINDAWEKNLHSEFVYLEMMKKRFTEGELNQCEVMLRDMKDSQRIYEVASTSSPTPISTRIISAEFWPEIVAESFKIPEVFAELLSSYKKHFEEQKASRTLIWYTGYGVMVDLDIELSGVQISLEVPLGHAAVLLLFLEKDTWNLDEIAKETEMAHRQTKRRVDWWCNKGVLKSANFAGALCDTWTLNSDTAALELFARHISEQKDRDDLIEEEVEEVGGDLEPKNPAVDQLEQYWAYTRNLLKINLAQQPNAPTAQPPVTADRLLSIFKLLVSQMPRKIEQTDETSTVLQTFYKALSRNAAWNDKDEILDVLYWGRQILSLVIGIAMGITPLKGILAILLYLAISTFTGHFYVTSYQNLDDEEMGGFMEMAKEGFGAAFATFMISWITVYSAIHFD</sequence>
<reference evidence="11" key="1">
    <citation type="submission" date="2022-11" db="UniProtKB">
        <authorList>
            <consortium name="WormBaseParasite"/>
        </authorList>
    </citation>
    <scope>IDENTIFICATION</scope>
</reference>
<dbReference type="GO" id="GO:0007091">
    <property type="term" value="P:metaphase/anaphase transition of mitotic cell cycle"/>
    <property type="evidence" value="ECO:0007669"/>
    <property type="project" value="TreeGrafter"/>
</dbReference>
<keyword evidence="3 8" id="KW-0812">Transmembrane</keyword>
<keyword evidence="5 8" id="KW-1133">Transmembrane helix</keyword>
<evidence type="ECO:0000256" key="7">
    <source>
        <dbReference type="PROSITE-ProRule" id="PRU00330"/>
    </source>
</evidence>
<dbReference type="PROSITE" id="PS50069">
    <property type="entry name" value="CULLIN_2"/>
    <property type="match status" value="1"/>
</dbReference>
<dbReference type="InterPro" id="IPR036317">
    <property type="entry name" value="Cullin_homology_sf"/>
</dbReference>
<dbReference type="Gene3D" id="3.30.230.130">
    <property type="entry name" value="Cullin, Chain C, Domain 2"/>
    <property type="match status" value="1"/>
</dbReference>
<dbReference type="GO" id="GO:0005680">
    <property type="term" value="C:anaphase-promoting complex"/>
    <property type="evidence" value="ECO:0007669"/>
    <property type="project" value="TreeGrafter"/>
</dbReference>
<keyword evidence="4" id="KW-0256">Endoplasmic reticulum</keyword>
<organism evidence="10 11">
    <name type="scientific">Acrobeloides nanus</name>
    <dbReference type="NCBI Taxonomy" id="290746"/>
    <lineage>
        <taxon>Eukaryota</taxon>
        <taxon>Metazoa</taxon>
        <taxon>Ecdysozoa</taxon>
        <taxon>Nematoda</taxon>
        <taxon>Chromadorea</taxon>
        <taxon>Rhabditida</taxon>
        <taxon>Tylenchina</taxon>
        <taxon>Cephalobomorpha</taxon>
        <taxon>Cephaloboidea</taxon>
        <taxon>Cephalobidae</taxon>
        <taxon>Acrobeloides</taxon>
    </lineage>
</organism>
<dbReference type="Pfam" id="PF25773">
    <property type="entry name" value="TPR_ANAPC2"/>
    <property type="match status" value="1"/>
</dbReference>
<keyword evidence="6 8" id="KW-0472">Membrane</keyword>
<evidence type="ECO:0000256" key="1">
    <source>
        <dbReference type="ARBA" id="ARBA00004477"/>
    </source>
</evidence>
<accession>A0A914DLS9</accession>
<dbReference type="InterPro" id="IPR059120">
    <property type="entry name" value="Cullin-like_AB"/>
</dbReference>
<dbReference type="Pfam" id="PF26557">
    <property type="entry name" value="Cullin_AB"/>
    <property type="match status" value="1"/>
</dbReference>
<dbReference type="InterPro" id="IPR016158">
    <property type="entry name" value="Cullin_homology"/>
</dbReference>
<comment type="subcellular location">
    <subcellularLocation>
        <location evidence="1">Endoplasmic reticulum membrane</location>
        <topology evidence="1">Multi-pass membrane protein</topology>
    </subcellularLocation>
</comment>
<dbReference type="Gene3D" id="1.20.1310.10">
    <property type="entry name" value="Cullin Repeats"/>
    <property type="match status" value="1"/>
</dbReference>
<evidence type="ECO:0000313" key="11">
    <source>
        <dbReference type="WBParaSite" id="ACRNAN_scaffold2907.g7088.t1"/>
    </source>
</evidence>
<dbReference type="Proteomes" id="UP000887540">
    <property type="component" value="Unplaced"/>
</dbReference>
<evidence type="ECO:0000313" key="10">
    <source>
        <dbReference type="Proteomes" id="UP000887540"/>
    </source>
</evidence>
<dbReference type="SUPFAM" id="SSF75632">
    <property type="entry name" value="Cullin homology domain"/>
    <property type="match status" value="1"/>
</dbReference>
<dbReference type="SMART" id="SM00182">
    <property type="entry name" value="CULLIN"/>
    <property type="match status" value="1"/>
</dbReference>
<dbReference type="PANTHER" id="PTHR45957">
    <property type="entry name" value="ANAPHASE-PROMOTING COMPLEX SUBUNIT 2"/>
    <property type="match status" value="1"/>
</dbReference>
<protein>
    <submittedName>
        <fullName evidence="11">Cullin family profile domain-containing protein</fullName>
    </submittedName>
</protein>
<dbReference type="InterPro" id="IPR029008">
    <property type="entry name" value="EMC6-like"/>
</dbReference>
<dbReference type="AlphaFoldDB" id="A0A914DLS9"/>
<dbReference type="InterPro" id="IPR044554">
    <property type="entry name" value="ANAPC2"/>
</dbReference>
<feature type="domain" description="Cullin family profile" evidence="9">
    <location>
        <begin position="380"/>
        <end position="620"/>
    </location>
</feature>
<comment type="similarity">
    <text evidence="2">Belongs to the EMC6 family.</text>
</comment>
<name>A0A914DLS9_9BILA</name>
<feature type="transmembrane region" description="Helical" evidence="8">
    <location>
        <begin position="828"/>
        <end position="847"/>
    </location>
</feature>
<evidence type="ECO:0000259" key="9">
    <source>
        <dbReference type="PROSITE" id="PS50069"/>
    </source>
</evidence>
<dbReference type="InterPro" id="IPR057975">
    <property type="entry name" value="TPR_ANAPC2"/>
</dbReference>
<dbReference type="Pfam" id="PF07019">
    <property type="entry name" value="EMC6"/>
    <property type="match status" value="1"/>
</dbReference>
<dbReference type="WBParaSite" id="ACRNAN_scaffold2907.g7088.t1">
    <property type="protein sequence ID" value="ACRNAN_scaffold2907.g7088.t1"/>
    <property type="gene ID" value="ACRNAN_scaffold2907.g7088"/>
</dbReference>
<proteinExistence type="inferred from homology"/>
<comment type="similarity">
    <text evidence="7">Belongs to the cullin family.</text>
</comment>
<evidence type="ECO:0000256" key="6">
    <source>
        <dbReference type="ARBA" id="ARBA00023136"/>
    </source>
</evidence>
<keyword evidence="10" id="KW-1185">Reference proteome</keyword>
<dbReference type="GO" id="GO:0031625">
    <property type="term" value="F:ubiquitin protein ligase binding"/>
    <property type="evidence" value="ECO:0007669"/>
    <property type="project" value="InterPro"/>
</dbReference>
<dbReference type="GO" id="GO:0005789">
    <property type="term" value="C:endoplasmic reticulum membrane"/>
    <property type="evidence" value="ECO:0007669"/>
    <property type="project" value="UniProtKB-SubCell"/>
</dbReference>
<dbReference type="GO" id="GO:0070979">
    <property type="term" value="P:protein K11-linked ubiquitination"/>
    <property type="evidence" value="ECO:0007669"/>
    <property type="project" value="TreeGrafter"/>
</dbReference>
<evidence type="ECO:0000256" key="8">
    <source>
        <dbReference type="SAM" id="Phobius"/>
    </source>
</evidence>
<evidence type="ECO:0000256" key="5">
    <source>
        <dbReference type="ARBA" id="ARBA00022989"/>
    </source>
</evidence>